<gene>
    <name evidence="5" type="ORF">HNP65_000375</name>
</gene>
<keyword evidence="2" id="KW-0547">Nucleotide-binding</keyword>
<evidence type="ECO:0000313" key="6">
    <source>
        <dbReference type="Proteomes" id="UP000555828"/>
    </source>
</evidence>
<dbReference type="PROSITE" id="PS50893">
    <property type="entry name" value="ABC_TRANSPORTER_2"/>
    <property type="match status" value="1"/>
</dbReference>
<dbReference type="PANTHER" id="PTHR42939">
    <property type="entry name" value="ABC TRANSPORTER ATP-BINDING PROTEIN ALBC-RELATED"/>
    <property type="match status" value="1"/>
</dbReference>
<dbReference type="Proteomes" id="UP000555828">
    <property type="component" value="Unassembled WGS sequence"/>
</dbReference>
<sequence length="269" mass="31002">MLKIENLKKSFKNKFVLNNVSLEVERGEILALIGPNGVGKTTTLNCISFVIKKDGGKIILDDQEFIEEEKYKISYVPEDRVFFQNLTGKDYQKIWSSLYPEWNENIFQKFITKYNLDLNQKVEKYSQGMKTLFLTGLSVSTNANILLLDEPTQHLDPTIRLEIMKIIRNYADLGKYVIISSHEIFEIEEYADKIAIIKSGEVIYKDYIDNAKEQHKIIDSEEKITSGEVVGLVGDKILIKTDEEIGRYPKLNEIVVGYLNSKNKVDIFK</sequence>
<name>A0A841GQ65_9BACT</name>
<evidence type="ECO:0000259" key="4">
    <source>
        <dbReference type="PROSITE" id="PS50893"/>
    </source>
</evidence>
<proteinExistence type="predicted"/>
<dbReference type="Pfam" id="PF00005">
    <property type="entry name" value="ABC_tran"/>
    <property type="match status" value="1"/>
</dbReference>
<evidence type="ECO:0000256" key="2">
    <source>
        <dbReference type="ARBA" id="ARBA00022741"/>
    </source>
</evidence>
<dbReference type="GO" id="GO:0005524">
    <property type="term" value="F:ATP binding"/>
    <property type="evidence" value="ECO:0007669"/>
    <property type="project" value="UniProtKB-KW"/>
</dbReference>
<dbReference type="InterPro" id="IPR003593">
    <property type="entry name" value="AAA+_ATPase"/>
</dbReference>
<dbReference type="Gene3D" id="3.40.50.300">
    <property type="entry name" value="P-loop containing nucleotide triphosphate hydrolases"/>
    <property type="match status" value="1"/>
</dbReference>
<keyword evidence="6" id="KW-1185">Reference proteome</keyword>
<keyword evidence="3 5" id="KW-0067">ATP-binding</keyword>
<comment type="caution">
    <text evidence="5">The sequence shown here is derived from an EMBL/GenBank/DDBJ whole genome shotgun (WGS) entry which is preliminary data.</text>
</comment>
<dbReference type="InterPro" id="IPR027417">
    <property type="entry name" value="P-loop_NTPase"/>
</dbReference>
<reference evidence="5 6" key="1">
    <citation type="submission" date="2020-08" db="EMBL/GenBank/DDBJ databases">
        <title>Genomic Encyclopedia of Type Strains, Phase IV (KMG-IV): sequencing the most valuable type-strain genomes for metagenomic binning, comparative biology and taxonomic classification.</title>
        <authorList>
            <person name="Goeker M."/>
        </authorList>
    </citation>
    <scope>NUCLEOTIDE SEQUENCE [LARGE SCALE GENOMIC DNA]</scope>
    <source>
        <strain evidence="5 6">DSM 13481</strain>
    </source>
</reference>
<feature type="domain" description="ABC transporter" evidence="4">
    <location>
        <begin position="2"/>
        <end position="224"/>
    </location>
</feature>
<protein>
    <submittedName>
        <fullName evidence="5">ABC-2 type transport system ATP-binding protein</fullName>
    </submittedName>
</protein>
<dbReference type="EMBL" id="JACHEX010000001">
    <property type="protein sequence ID" value="MBB6061953.1"/>
    <property type="molecule type" value="Genomic_DNA"/>
</dbReference>
<dbReference type="RefSeq" id="WP_184618695.1">
    <property type="nucleotide sequence ID" value="NZ_JACHEX010000001.1"/>
</dbReference>
<organism evidence="5 6">
    <name type="scientific">Thermosipho japonicus</name>
    <dbReference type="NCBI Taxonomy" id="90323"/>
    <lineage>
        <taxon>Bacteria</taxon>
        <taxon>Thermotogati</taxon>
        <taxon>Thermotogota</taxon>
        <taxon>Thermotogae</taxon>
        <taxon>Thermotogales</taxon>
        <taxon>Fervidobacteriaceae</taxon>
        <taxon>Thermosipho</taxon>
    </lineage>
</organism>
<accession>A0A841GQ65</accession>
<keyword evidence="1" id="KW-0813">Transport</keyword>
<dbReference type="InterPro" id="IPR003439">
    <property type="entry name" value="ABC_transporter-like_ATP-bd"/>
</dbReference>
<evidence type="ECO:0000256" key="3">
    <source>
        <dbReference type="ARBA" id="ARBA00022840"/>
    </source>
</evidence>
<dbReference type="CDD" id="cd03230">
    <property type="entry name" value="ABC_DR_subfamily_A"/>
    <property type="match status" value="1"/>
</dbReference>
<dbReference type="SUPFAM" id="SSF52540">
    <property type="entry name" value="P-loop containing nucleoside triphosphate hydrolases"/>
    <property type="match status" value="1"/>
</dbReference>
<dbReference type="AlphaFoldDB" id="A0A841GQ65"/>
<dbReference type="InterPro" id="IPR051782">
    <property type="entry name" value="ABC_Transporter_VariousFunc"/>
</dbReference>
<evidence type="ECO:0000256" key="1">
    <source>
        <dbReference type="ARBA" id="ARBA00022448"/>
    </source>
</evidence>
<dbReference type="PANTHER" id="PTHR42939:SF3">
    <property type="entry name" value="ABC TRANSPORTER ATP-BINDING COMPONENT"/>
    <property type="match status" value="1"/>
</dbReference>
<dbReference type="GO" id="GO:0016887">
    <property type="term" value="F:ATP hydrolysis activity"/>
    <property type="evidence" value="ECO:0007669"/>
    <property type="project" value="InterPro"/>
</dbReference>
<dbReference type="SMART" id="SM00382">
    <property type="entry name" value="AAA"/>
    <property type="match status" value="1"/>
</dbReference>
<evidence type="ECO:0000313" key="5">
    <source>
        <dbReference type="EMBL" id="MBB6061953.1"/>
    </source>
</evidence>